<proteinExistence type="predicted"/>
<name>A0A9Q1N0K4_9SOLA</name>
<keyword evidence="2" id="KW-1185">Reference proteome</keyword>
<gene>
    <name evidence="1" type="ORF">K7X08_032448</name>
</gene>
<comment type="caution">
    <text evidence="1">The sequence shown here is derived from an EMBL/GenBank/DDBJ whole genome shotgun (WGS) entry which is preliminary data.</text>
</comment>
<reference evidence="2" key="1">
    <citation type="journal article" date="2023" name="Proc. Natl. Acad. Sci. U.S.A.">
        <title>Genomic and structural basis for evolution of tropane alkaloid biosynthesis.</title>
        <authorList>
            <person name="Wanga Y.-J."/>
            <person name="Taina T."/>
            <person name="Yua J.-Y."/>
            <person name="Lia J."/>
            <person name="Xua B."/>
            <person name="Chenc J."/>
            <person name="D'Auriad J.C."/>
            <person name="Huanga J.-P."/>
            <person name="Huanga S.-X."/>
        </authorList>
    </citation>
    <scope>NUCLEOTIDE SEQUENCE [LARGE SCALE GENOMIC DNA]</scope>
    <source>
        <strain evidence="2">cv. KIB-2019</strain>
    </source>
</reference>
<accession>A0A9Q1N0K4</accession>
<evidence type="ECO:0000313" key="1">
    <source>
        <dbReference type="EMBL" id="KAJ8568817.1"/>
    </source>
</evidence>
<organism evidence="1 2">
    <name type="scientific">Anisodus acutangulus</name>
    <dbReference type="NCBI Taxonomy" id="402998"/>
    <lineage>
        <taxon>Eukaryota</taxon>
        <taxon>Viridiplantae</taxon>
        <taxon>Streptophyta</taxon>
        <taxon>Embryophyta</taxon>
        <taxon>Tracheophyta</taxon>
        <taxon>Spermatophyta</taxon>
        <taxon>Magnoliopsida</taxon>
        <taxon>eudicotyledons</taxon>
        <taxon>Gunneridae</taxon>
        <taxon>Pentapetalae</taxon>
        <taxon>asterids</taxon>
        <taxon>lamiids</taxon>
        <taxon>Solanales</taxon>
        <taxon>Solanaceae</taxon>
        <taxon>Solanoideae</taxon>
        <taxon>Hyoscyameae</taxon>
        <taxon>Anisodus</taxon>
    </lineage>
</organism>
<dbReference type="EMBL" id="JAJAGQ010000003">
    <property type="protein sequence ID" value="KAJ8568817.1"/>
    <property type="molecule type" value="Genomic_DNA"/>
</dbReference>
<dbReference type="Proteomes" id="UP001152561">
    <property type="component" value="Unassembled WGS sequence"/>
</dbReference>
<evidence type="ECO:0000313" key="2">
    <source>
        <dbReference type="Proteomes" id="UP001152561"/>
    </source>
</evidence>
<protein>
    <submittedName>
        <fullName evidence="1">Uncharacterized protein</fullName>
    </submittedName>
</protein>
<sequence length="104" mass="11977">MAGDEILTSVLGEKTRYVRGKGYGKKPPKKSRLQQENIEARVSSAMAIMRQEMQTDMDQKLQEDREKMAEELQRKLDEECVHMSVEFQEQMAAFMTSMQQAQGS</sequence>
<dbReference type="OrthoDB" id="1305196at2759"/>
<dbReference type="AlphaFoldDB" id="A0A9Q1N0K4"/>